<dbReference type="GO" id="GO:0005667">
    <property type="term" value="C:transcription regulator complex"/>
    <property type="evidence" value="ECO:0007669"/>
    <property type="project" value="TreeGrafter"/>
</dbReference>
<dbReference type="EMBL" id="BDGG01000007">
    <property type="protein sequence ID" value="GAV01724.1"/>
    <property type="molecule type" value="Genomic_DNA"/>
</dbReference>
<organism evidence="7 8">
    <name type="scientific">Ramazzottius varieornatus</name>
    <name type="common">Water bear</name>
    <name type="synonym">Tardigrade</name>
    <dbReference type="NCBI Taxonomy" id="947166"/>
    <lineage>
        <taxon>Eukaryota</taxon>
        <taxon>Metazoa</taxon>
        <taxon>Ecdysozoa</taxon>
        <taxon>Tardigrada</taxon>
        <taxon>Eutardigrada</taxon>
        <taxon>Parachela</taxon>
        <taxon>Hypsibioidea</taxon>
        <taxon>Ramazzottiidae</taxon>
        <taxon>Ramazzottius</taxon>
    </lineage>
</organism>
<comment type="similarity">
    <text evidence="1">Belongs to the bZIP family. Jun subfamily.</text>
</comment>
<dbReference type="PROSITE" id="PS50217">
    <property type="entry name" value="BZIP"/>
    <property type="match status" value="1"/>
</dbReference>
<dbReference type="SUPFAM" id="SSF57959">
    <property type="entry name" value="Leucine zipper domain"/>
    <property type="match status" value="1"/>
</dbReference>
<evidence type="ECO:0000256" key="2">
    <source>
        <dbReference type="ARBA" id="ARBA00023015"/>
    </source>
</evidence>
<feature type="region of interest" description="Disordered" evidence="5">
    <location>
        <begin position="37"/>
        <end position="69"/>
    </location>
</feature>
<evidence type="ECO:0000256" key="4">
    <source>
        <dbReference type="ARBA" id="ARBA00023163"/>
    </source>
</evidence>
<evidence type="ECO:0000259" key="6">
    <source>
        <dbReference type="PROSITE" id="PS50217"/>
    </source>
</evidence>
<dbReference type="InterPro" id="IPR005643">
    <property type="entry name" value="JNK"/>
</dbReference>
<dbReference type="PRINTS" id="PR00043">
    <property type="entry name" value="LEUZIPPRJUN"/>
</dbReference>
<dbReference type="InterPro" id="IPR046347">
    <property type="entry name" value="bZIP_sf"/>
</dbReference>
<dbReference type="STRING" id="947166.A0A1D1VS00"/>
<dbReference type="GO" id="GO:0051726">
    <property type="term" value="P:regulation of cell cycle"/>
    <property type="evidence" value="ECO:0007669"/>
    <property type="project" value="TreeGrafter"/>
</dbReference>
<dbReference type="Pfam" id="PF03957">
    <property type="entry name" value="Jun"/>
    <property type="match status" value="1"/>
</dbReference>
<gene>
    <name evidence="7" type="primary">RvY_12385-1</name>
    <name evidence="7" type="synonym">RvY_12385.1</name>
    <name evidence="7" type="ORF">RvY_12385</name>
</gene>
<keyword evidence="3" id="KW-0238">DNA-binding</keyword>
<dbReference type="Proteomes" id="UP000186922">
    <property type="component" value="Unassembled WGS sequence"/>
</dbReference>
<keyword evidence="4" id="KW-0804">Transcription</keyword>
<feature type="region of interest" description="Disordered" evidence="5">
    <location>
        <begin position="213"/>
        <end position="296"/>
    </location>
</feature>
<evidence type="ECO:0000313" key="7">
    <source>
        <dbReference type="EMBL" id="GAV01724.1"/>
    </source>
</evidence>
<keyword evidence="2" id="KW-0805">Transcription regulation</keyword>
<dbReference type="GO" id="GO:0042127">
    <property type="term" value="P:regulation of cell population proliferation"/>
    <property type="evidence" value="ECO:0007669"/>
    <property type="project" value="TreeGrafter"/>
</dbReference>
<evidence type="ECO:0000256" key="5">
    <source>
        <dbReference type="SAM" id="MobiDB-lite"/>
    </source>
</evidence>
<proteinExistence type="inferred from homology"/>
<dbReference type="CDD" id="cd14696">
    <property type="entry name" value="bZIP_Jun"/>
    <property type="match status" value="1"/>
</dbReference>
<evidence type="ECO:0000313" key="8">
    <source>
        <dbReference type="Proteomes" id="UP000186922"/>
    </source>
</evidence>
<keyword evidence="8" id="KW-1185">Reference proteome</keyword>
<dbReference type="OrthoDB" id="295274at2759"/>
<sequence>MHLTTMEMEVLKSGNSSLEVPESVHDIAEKKRKMTLDFAGDNNASSSTRKRRSVITSLPNVAPNSNDSASPDDDILHFLQPGNTAFLLTSPDINMLKISSPELERIIMNSWTPTSTPASFLSTLTHLPTSSSLTAKSENIMAEADVFAKFLNDLHSPTFYSLMASPSPSPGLSVSYGDPAVSTLPGPPNAAYAARDHSSTDTSLGYQHQLCLRTSSGSSSPHSGRSKSPGSRDRPPIPPIYDYVDYTTRLRRRPARGASLGRTYQERYGDGHLSASDGDQEGPCSPHSSLDSSDMSTSYTYDSIKYALRDVDEQFRLKSERKRERNRLAAAKCRKRKMDKIGTLGQQVDHMRSEVEHLEGAAAFLRRQIWHLKAELLTHLDHGCLIADVPSASASATSASNSET</sequence>
<evidence type="ECO:0000256" key="3">
    <source>
        <dbReference type="ARBA" id="ARBA00023125"/>
    </source>
</evidence>
<dbReference type="SMART" id="SM00338">
    <property type="entry name" value="BRLZ"/>
    <property type="match status" value="1"/>
</dbReference>
<feature type="domain" description="BZIP" evidence="6">
    <location>
        <begin position="316"/>
        <end position="379"/>
    </location>
</feature>
<dbReference type="PANTHER" id="PTHR11462:SF35">
    <property type="entry name" value="TRANSCRIPTION FACTOR JRA"/>
    <property type="match status" value="1"/>
</dbReference>
<dbReference type="Pfam" id="PF00170">
    <property type="entry name" value="bZIP_1"/>
    <property type="match status" value="1"/>
</dbReference>
<dbReference type="GO" id="GO:0000981">
    <property type="term" value="F:DNA-binding transcription factor activity, RNA polymerase II-specific"/>
    <property type="evidence" value="ECO:0007669"/>
    <property type="project" value="TreeGrafter"/>
</dbReference>
<feature type="compositionally biased region" description="Low complexity" evidence="5">
    <location>
        <begin position="215"/>
        <end position="229"/>
    </location>
</feature>
<dbReference type="InterPro" id="IPR050946">
    <property type="entry name" value="AP-1_TF_bZIP"/>
</dbReference>
<protein>
    <recommendedName>
        <fullName evidence="6">BZIP domain-containing protein</fullName>
    </recommendedName>
</protein>
<dbReference type="InterPro" id="IPR002112">
    <property type="entry name" value="Leuzip_Jun"/>
</dbReference>
<dbReference type="InterPro" id="IPR004827">
    <property type="entry name" value="bZIP"/>
</dbReference>
<comment type="caution">
    <text evidence="7">The sequence shown here is derived from an EMBL/GenBank/DDBJ whole genome shotgun (WGS) entry which is preliminary data.</text>
</comment>
<dbReference type="GO" id="GO:0000978">
    <property type="term" value="F:RNA polymerase II cis-regulatory region sequence-specific DNA binding"/>
    <property type="evidence" value="ECO:0007669"/>
    <property type="project" value="TreeGrafter"/>
</dbReference>
<dbReference type="PROSITE" id="PS00036">
    <property type="entry name" value="BZIP_BASIC"/>
    <property type="match status" value="1"/>
</dbReference>
<dbReference type="Gene3D" id="1.20.5.170">
    <property type="match status" value="1"/>
</dbReference>
<evidence type="ECO:0000256" key="1">
    <source>
        <dbReference type="ARBA" id="ARBA00006882"/>
    </source>
</evidence>
<dbReference type="PANTHER" id="PTHR11462">
    <property type="entry name" value="JUN TRANSCRIPTION FACTOR-RELATED"/>
    <property type="match status" value="1"/>
</dbReference>
<name>A0A1D1VS00_RAMVA</name>
<reference evidence="7 8" key="1">
    <citation type="journal article" date="2016" name="Nat. Commun.">
        <title>Extremotolerant tardigrade genome and improved radiotolerance of human cultured cells by tardigrade-unique protein.</title>
        <authorList>
            <person name="Hashimoto T."/>
            <person name="Horikawa D.D."/>
            <person name="Saito Y."/>
            <person name="Kuwahara H."/>
            <person name="Kozuka-Hata H."/>
            <person name="Shin-I T."/>
            <person name="Minakuchi Y."/>
            <person name="Ohishi K."/>
            <person name="Motoyama A."/>
            <person name="Aizu T."/>
            <person name="Enomoto A."/>
            <person name="Kondo K."/>
            <person name="Tanaka S."/>
            <person name="Hara Y."/>
            <person name="Koshikawa S."/>
            <person name="Sagara H."/>
            <person name="Miura T."/>
            <person name="Yokobori S."/>
            <person name="Miyagawa K."/>
            <person name="Suzuki Y."/>
            <person name="Kubo T."/>
            <person name="Oyama M."/>
            <person name="Kohara Y."/>
            <person name="Fujiyama A."/>
            <person name="Arakawa K."/>
            <person name="Katayama T."/>
            <person name="Toyoda A."/>
            <person name="Kunieda T."/>
        </authorList>
    </citation>
    <scope>NUCLEOTIDE SEQUENCE [LARGE SCALE GENOMIC DNA]</scope>
    <source>
        <strain evidence="7 8">YOKOZUNA-1</strain>
    </source>
</reference>
<accession>A0A1D1VS00</accession>
<dbReference type="AlphaFoldDB" id="A0A1D1VS00"/>